<dbReference type="EMBL" id="JAATIP010000044">
    <property type="protein sequence ID" value="KAF4385808.1"/>
    <property type="molecule type" value="Genomic_DNA"/>
</dbReference>
<feature type="compositionally biased region" description="Polar residues" evidence="4">
    <location>
        <begin position="562"/>
        <end position="577"/>
    </location>
</feature>
<proteinExistence type="inferred from homology"/>
<keyword evidence="3" id="KW-0963">Cytoplasm</keyword>
<feature type="compositionally biased region" description="Polar residues" evidence="4">
    <location>
        <begin position="302"/>
        <end position="322"/>
    </location>
</feature>
<dbReference type="PANTHER" id="PTHR10257:SF60">
    <property type="entry name" value="SERINE_THREONINE PROTEIN PHOSPHATASE 2A 55 KDA REGULATORY SUBUNIT B' DELTA ISOFORM"/>
    <property type="match status" value="1"/>
</dbReference>
<feature type="compositionally biased region" description="Polar residues" evidence="4">
    <location>
        <begin position="543"/>
        <end position="553"/>
    </location>
</feature>
<accession>A0A7J6GSR0</accession>
<dbReference type="SUPFAM" id="SSF48371">
    <property type="entry name" value="ARM repeat"/>
    <property type="match status" value="1"/>
</dbReference>
<evidence type="ECO:0000259" key="5">
    <source>
        <dbReference type="Pfam" id="PF14661"/>
    </source>
</evidence>
<dbReference type="InterPro" id="IPR028163">
    <property type="entry name" value="HAUS_6_N"/>
</dbReference>
<evidence type="ECO:0000256" key="3">
    <source>
        <dbReference type="ARBA" id="ARBA00022490"/>
    </source>
</evidence>
<comment type="subcellular location">
    <subcellularLocation>
        <location evidence="1">Cytoplasm</location>
    </subcellularLocation>
</comment>
<dbReference type="GO" id="GO:0005737">
    <property type="term" value="C:cytoplasm"/>
    <property type="evidence" value="ECO:0007669"/>
    <property type="project" value="UniProtKB-SubCell"/>
</dbReference>
<dbReference type="FunFam" id="1.25.10.10:FF:000041">
    <property type="entry name" value="Serine/threonine protein phosphatase 2A regulatory subunit"/>
    <property type="match status" value="1"/>
</dbReference>
<protein>
    <recommendedName>
        <fullName evidence="5">HAUS augmin-like complex subunit 6 N-terminal domain-containing protein</fullName>
    </recommendedName>
</protein>
<feature type="region of interest" description="Disordered" evidence="4">
    <location>
        <begin position="525"/>
        <end position="577"/>
    </location>
</feature>
<feature type="compositionally biased region" description="Low complexity" evidence="4">
    <location>
        <begin position="865"/>
        <end position="879"/>
    </location>
</feature>
<evidence type="ECO:0000313" key="7">
    <source>
        <dbReference type="Proteomes" id="UP000525078"/>
    </source>
</evidence>
<name>A0A7J6GSR0_CANSA</name>
<feature type="region of interest" description="Disordered" evidence="4">
    <location>
        <begin position="302"/>
        <end position="365"/>
    </location>
</feature>
<evidence type="ECO:0000256" key="2">
    <source>
        <dbReference type="ARBA" id="ARBA00009745"/>
    </source>
</evidence>
<organism evidence="6 7">
    <name type="scientific">Cannabis sativa</name>
    <name type="common">Hemp</name>
    <name type="synonym">Marijuana</name>
    <dbReference type="NCBI Taxonomy" id="3483"/>
    <lineage>
        <taxon>Eukaryota</taxon>
        <taxon>Viridiplantae</taxon>
        <taxon>Streptophyta</taxon>
        <taxon>Embryophyta</taxon>
        <taxon>Tracheophyta</taxon>
        <taxon>Spermatophyta</taxon>
        <taxon>Magnoliopsida</taxon>
        <taxon>eudicotyledons</taxon>
        <taxon>Gunneridae</taxon>
        <taxon>Pentapetalae</taxon>
        <taxon>rosids</taxon>
        <taxon>fabids</taxon>
        <taxon>Rosales</taxon>
        <taxon>Cannabaceae</taxon>
        <taxon>Cannabis</taxon>
    </lineage>
</organism>
<dbReference type="Proteomes" id="UP000525078">
    <property type="component" value="Unassembled WGS sequence"/>
</dbReference>
<comment type="similarity">
    <text evidence="2">Belongs to the phosphatase 2A regulatory subunit B56 family.</text>
</comment>
<feature type="region of interest" description="Disordered" evidence="4">
    <location>
        <begin position="396"/>
        <end position="422"/>
    </location>
</feature>
<feature type="region of interest" description="Disordered" evidence="4">
    <location>
        <begin position="465"/>
        <end position="495"/>
    </location>
</feature>
<comment type="caution">
    <text evidence="6">The sequence shown here is derived from an EMBL/GenBank/DDBJ whole genome shotgun (WGS) entry which is preliminary data.</text>
</comment>
<dbReference type="InterPro" id="IPR016024">
    <property type="entry name" value="ARM-type_fold"/>
</dbReference>
<dbReference type="GO" id="GO:0007165">
    <property type="term" value="P:signal transduction"/>
    <property type="evidence" value="ECO:0007669"/>
    <property type="project" value="InterPro"/>
</dbReference>
<dbReference type="InterPro" id="IPR011989">
    <property type="entry name" value="ARM-like"/>
</dbReference>
<sequence>MTMDREKEREIELESAMYTNCLLLGLDPAVIGVGGSNGTPRVGLFRHSNPKLGEQLLYFILSSLRGPIQSAKDFDKVWPIFDSAQSRDFRKVVQGIISELESQGALPRSNSRVSSLATCCGPRFVELLWQLSLHALREVHRRTFSSDVASNPLPSSLTDVAFSHAATLLPVTKARIALERRRFLKNAETAVQRQAMWSNLAHEMTAEFRGLCAEEAYLQQELEKLHDLRNKVKLEGEHWDDLVSSSSQNSHLVSKATRLWESILSRKSQHEVLASGPIEDLIAHREHRYRISGSSLLAAMDQSSQVPYPDASTAQSGELTSSHLDEVDQSDGSYITTNGERMNNGLDASVSQANDETLSRAEERSGRAQTTVDVAEIIRRWTHALQRIHKQSLHLAKANDGEGPEILRSSHDGGSSGHAESLATTLAEHQQHLASFQVLINQLKEVAPTIQNSISECTEKVNSISTNLPPMVKRPGRSTSPSQAHSSRTMESSTDDIAEVASKMSNVQIEKISASPPALKLPQLFTLTPNSSGKSGYTHKRYTSTPQTNQVESQPERKSLEQPLSNNHTDNLPQDNDNFYVQDLKRAVREAALSTQSLNSETPGDNLSEESSEHFFLPLSSSGFSRISPELKGPSMRSQTTRSKRLFATQKDSSVLENRVSDAHTESKYDEFSDVLNGLDSLRDFDQVNGFFSVAGSNGTASDGQRSFYDIDEAHDQVFSPPLLMDSSLLADTYEDLLVNMKQLEVSLHILHRFSVNLLEYAENSNSNQHRQPSTGYAENSSGYISHLGLRHLFFHLVKVDWEEDKRFEGWRFLCNLKLSLIRVGLSTQEGAFDFQFSVMIKQFLNKLPKKPSKSSENREGGGTSTSSSNANHSSKSGELASNRHGNPGSTPLSGPNSAPNFGVSFGNRLNQAVNSRLNGNSLVSSYEALPSFRDVPNSEKQNLFIKKLNMCCVVFDFTDPTKNLKEKDIKRQTLVELVDYVASANGKFSETVLQEIVKMVSANLFRVLTSPPRENKVLEAFDVEDEEPSMDPAWPHLQVVYEFFLRFVASGETDAKLAKRYIDHSFVLRLLDLFDSEDPRERDYLKTVLHRIYGKFMVHRPFIRKSINNIFYRFIFETEKHNGIAELLEILGSIINGFALPLKEEHKLFLVRALIPLHKPKCIPMYHQQLSYCITQFVEKDCKLADTIIRGLLKYWPVTNSSKEVMFLGELEEVLEATQPAEFQRCMVPLFRQISRCLSSSHFQVAERALFLWNNDHIENLIKQNRKVILPIIFPALERNTRNHWNQAVQSLTLNVRKIFSDVDPELFEECLLKFQEDEAHSKEMSSKREATWKRLEEIAAKKATSNEPVFKSWFKGCPLFGHSQPHFDHVTDKIRVLT</sequence>
<feature type="domain" description="HAUS augmin-like complex subunit 6 N-terminal" evidence="5">
    <location>
        <begin position="17"/>
        <end position="261"/>
    </location>
</feature>
<dbReference type="Gene3D" id="1.25.10.10">
    <property type="entry name" value="Leucine-rich Repeat Variant"/>
    <property type="match status" value="1"/>
</dbReference>
<gene>
    <name evidence="6" type="ORF">F8388_010364</name>
</gene>
<dbReference type="InterPro" id="IPR002554">
    <property type="entry name" value="PP2A_B56"/>
</dbReference>
<dbReference type="GO" id="GO:0019888">
    <property type="term" value="F:protein phosphatase regulator activity"/>
    <property type="evidence" value="ECO:0007669"/>
    <property type="project" value="InterPro"/>
</dbReference>
<dbReference type="GO" id="GO:0000159">
    <property type="term" value="C:protein phosphatase type 2A complex"/>
    <property type="evidence" value="ECO:0007669"/>
    <property type="project" value="InterPro"/>
</dbReference>
<evidence type="ECO:0000256" key="1">
    <source>
        <dbReference type="ARBA" id="ARBA00004496"/>
    </source>
</evidence>
<feature type="compositionally biased region" description="Polar residues" evidence="4">
    <location>
        <begin position="884"/>
        <end position="898"/>
    </location>
</feature>
<evidence type="ECO:0000313" key="6">
    <source>
        <dbReference type="EMBL" id="KAF4385808.1"/>
    </source>
</evidence>
<dbReference type="Pfam" id="PF01603">
    <property type="entry name" value="B56"/>
    <property type="match status" value="1"/>
</dbReference>
<feature type="region of interest" description="Disordered" evidence="4">
    <location>
        <begin position="849"/>
        <end position="898"/>
    </location>
</feature>
<feature type="compositionally biased region" description="Polar residues" evidence="4">
    <location>
        <begin position="477"/>
        <end position="492"/>
    </location>
</feature>
<feature type="compositionally biased region" description="Polar residues" evidence="4">
    <location>
        <begin position="330"/>
        <end position="341"/>
    </location>
</feature>
<feature type="compositionally biased region" description="Polar residues" evidence="4">
    <location>
        <begin position="525"/>
        <end position="535"/>
    </location>
</feature>
<evidence type="ECO:0000256" key="4">
    <source>
        <dbReference type="SAM" id="MobiDB-lite"/>
    </source>
</evidence>
<dbReference type="Pfam" id="PF14661">
    <property type="entry name" value="HAUS6_N"/>
    <property type="match status" value="1"/>
</dbReference>
<dbReference type="PANTHER" id="PTHR10257">
    <property type="entry name" value="SERINE/THREONINE PROTEIN PHOSPHATASE 2A PP2A REGULATORY SUBUNIT B"/>
    <property type="match status" value="1"/>
</dbReference>
<reference evidence="6 7" key="1">
    <citation type="journal article" date="2020" name="bioRxiv">
        <title>Sequence and annotation of 42 cannabis genomes reveals extensive copy number variation in cannabinoid synthesis and pathogen resistance genes.</title>
        <authorList>
            <person name="Mckernan K.J."/>
            <person name="Helbert Y."/>
            <person name="Kane L.T."/>
            <person name="Ebling H."/>
            <person name="Zhang L."/>
            <person name="Liu B."/>
            <person name="Eaton Z."/>
            <person name="Mclaughlin S."/>
            <person name="Kingan S."/>
            <person name="Baybayan P."/>
            <person name="Concepcion G."/>
            <person name="Jordan M."/>
            <person name="Riva A."/>
            <person name="Barbazuk W."/>
            <person name="Harkins T."/>
        </authorList>
    </citation>
    <scope>NUCLEOTIDE SEQUENCE [LARGE SCALE GENOMIC DNA]</scope>
    <source>
        <strain evidence="7">cv. Jamaican Lion 4</strain>
        <tissue evidence="6">Leaf</tissue>
    </source>
</reference>